<dbReference type="AlphaFoldDB" id="I8T5S4"/>
<dbReference type="Proteomes" id="UP000003704">
    <property type="component" value="Unassembled WGS sequence"/>
</dbReference>
<feature type="region of interest" description="Disordered" evidence="1">
    <location>
        <begin position="135"/>
        <end position="232"/>
    </location>
</feature>
<evidence type="ECO:0000313" key="3">
    <source>
        <dbReference type="Proteomes" id="UP000003704"/>
    </source>
</evidence>
<keyword evidence="3" id="KW-1185">Reference proteome</keyword>
<evidence type="ECO:0000313" key="2">
    <source>
        <dbReference type="EMBL" id="EIT69290.1"/>
    </source>
</evidence>
<protein>
    <submittedName>
        <fullName evidence="2">Uncharacterized protein</fullName>
    </submittedName>
</protein>
<gene>
    <name evidence="2" type="ORF">WQQ_28720</name>
</gene>
<feature type="compositionally biased region" description="Basic and acidic residues" evidence="1">
    <location>
        <begin position="135"/>
        <end position="170"/>
    </location>
</feature>
<dbReference type="RefSeq" id="WP_007185813.1">
    <property type="nucleotide sequence ID" value="NZ_AKGD01000002.1"/>
</dbReference>
<reference evidence="2 3" key="1">
    <citation type="journal article" date="2012" name="J. Bacteriol.">
        <title>Genome Sequence of n-Alkane-Degrading Hydrocarboniphaga effusa Strain AP103T (ATCC BAA-332T).</title>
        <authorList>
            <person name="Chang H.K."/>
            <person name="Zylstra G.J."/>
            <person name="Chae J.C."/>
        </authorList>
    </citation>
    <scope>NUCLEOTIDE SEQUENCE [LARGE SCALE GENOMIC DNA]</scope>
    <source>
        <strain evidence="2 3">AP103</strain>
    </source>
</reference>
<accession>I8T5S4</accession>
<proteinExistence type="predicted"/>
<dbReference type="STRING" id="1172194.WQQ_28720"/>
<evidence type="ECO:0000256" key="1">
    <source>
        <dbReference type="SAM" id="MobiDB-lite"/>
    </source>
</evidence>
<feature type="compositionally biased region" description="Pro residues" evidence="1">
    <location>
        <begin position="195"/>
        <end position="208"/>
    </location>
</feature>
<dbReference type="EMBL" id="AKGD01000002">
    <property type="protein sequence ID" value="EIT69290.1"/>
    <property type="molecule type" value="Genomic_DNA"/>
</dbReference>
<organism evidence="2 3">
    <name type="scientific">Hydrocarboniphaga effusa AP103</name>
    <dbReference type="NCBI Taxonomy" id="1172194"/>
    <lineage>
        <taxon>Bacteria</taxon>
        <taxon>Pseudomonadati</taxon>
        <taxon>Pseudomonadota</taxon>
        <taxon>Gammaproteobacteria</taxon>
        <taxon>Nevskiales</taxon>
        <taxon>Nevskiaceae</taxon>
        <taxon>Hydrocarboniphaga</taxon>
    </lineage>
</organism>
<sequence>MSSDPQLPSDDEIDAEIEACLRGNDALSKAYRAAKREQPAREIDEAVLAFAQQAVRPRRSLRHRWRAPLALAAVLVLGLGLVLNLWREPEVRGPASAKPSAVLAPEPVAESAAVDESAVASEAFAQGKIAQEEQLAKKQARQRAEQHMHQEQMQREAERAESTGERDQRRAQMARETAQRNAMQDAAPAGVEALPPAPPPPAAAPAPPAMSVAPRAAFAPDSASRATPLAKAEREALPTQALGATPNMKQKNALVSSGWTSARFDGFELGTATRADVVARYGEPESRGVSETDDASAPAPRLHYDAYPVLPGIDGLTEFYYEPVSQRLLGVRVILSKPMPAQPLVDQLGWSEPAQSREWTHPPCESVLETKPNAAPETEAPHYGVYPQRGAYLFQPAGLVEQIVYEAECSWP</sequence>
<comment type="caution">
    <text evidence="2">The sequence shown here is derived from an EMBL/GenBank/DDBJ whole genome shotgun (WGS) entry which is preliminary data.</text>
</comment>
<name>I8T5S4_9GAMM</name>